<dbReference type="Pfam" id="PF00436">
    <property type="entry name" value="SSB"/>
    <property type="match status" value="1"/>
</dbReference>
<reference evidence="5" key="1">
    <citation type="journal article" date="2021" name="PeerJ">
        <title>Extensive microbial diversity within the chicken gut microbiome revealed by metagenomics and culture.</title>
        <authorList>
            <person name="Gilroy R."/>
            <person name="Ravi A."/>
            <person name="Getino M."/>
            <person name="Pursley I."/>
            <person name="Horton D.L."/>
            <person name="Alikhan N.F."/>
            <person name="Baker D."/>
            <person name="Gharbi K."/>
            <person name="Hall N."/>
            <person name="Watson M."/>
            <person name="Adriaenssens E.M."/>
            <person name="Foster-Nyarko E."/>
            <person name="Jarju S."/>
            <person name="Secka A."/>
            <person name="Antonio M."/>
            <person name="Oren A."/>
            <person name="Chaudhuri R.R."/>
            <person name="La Ragione R."/>
            <person name="Hildebrand F."/>
            <person name="Pallen M.J."/>
        </authorList>
    </citation>
    <scope>NUCLEOTIDE SEQUENCE</scope>
    <source>
        <strain evidence="5">ChiBcec8-14828</strain>
    </source>
</reference>
<comment type="caution">
    <text evidence="2">Lacks conserved residue(s) required for the propagation of feature annotation.</text>
</comment>
<keyword evidence="1 2" id="KW-0238">DNA-binding</keyword>
<dbReference type="HAMAP" id="MF_00984">
    <property type="entry name" value="SSB"/>
    <property type="match status" value="1"/>
</dbReference>
<dbReference type="PROSITE" id="PS50935">
    <property type="entry name" value="SSB"/>
    <property type="match status" value="1"/>
</dbReference>
<accession>A0A9D2M2E0</accession>
<evidence type="ECO:0000313" key="5">
    <source>
        <dbReference type="EMBL" id="HJB39658.1"/>
    </source>
</evidence>
<dbReference type="NCBIfam" id="TIGR00621">
    <property type="entry name" value="ssb"/>
    <property type="match status" value="1"/>
</dbReference>
<reference evidence="5" key="2">
    <citation type="submission" date="2021-04" db="EMBL/GenBank/DDBJ databases">
        <authorList>
            <person name="Gilroy R."/>
        </authorList>
    </citation>
    <scope>NUCLEOTIDE SEQUENCE</scope>
    <source>
        <strain evidence="5">ChiBcec8-14828</strain>
    </source>
</reference>
<dbReference type="EMBL" id="DWYA01000047">
    <property type="protein sequence ID" value="HJB39658.1"/>
    <property type="molecule type" value="Genomic_DNA"/>
</dbReference>
<dbReference type="AlphaFoldDB" id="A0A9D2M2E0"/>
<feature type="region of interest" description="Disordered" evidence="4">
    <location>
        <begin position="123"/>
        <end position="162"/>
    </location>
</feature>
<dbReference type="InterPro" id="IPR012340">
    <property type="entry name" value="NA-bd_OB-fold"/>
</dbReference>
<name>A0A9D2M2E0_9FIRM</name>
<dbReference type="PANTHER" id="PTHR10302:SF27">
    <property type="entry name" value="SINGLE-STRANDED DNA-BINDING PROTEIN"/>
    <property type="match status" value="1"/>
</dbReference>
<dbReference type="GO" id="GO:0006260">
    <property type="term" value="P:DNA replication"/>
    <property type="evidence" value="ECO:0007669"/>
    <property type="project" value="InterPro"/>
</dbReference>
<evidence type="ECO:0000256" key="2">
    <source>
        <dbReference type="HAMAP-Rule" id="MF_00984"/>
    </source>
</evidence>
<dbReference type="Proteomes" id="UP000824209">
    <property type="component" value="Unassembled WGS sequence"/>
</dbReference>
<dbReference type="GO" id="GO:0009295">
    <property type="term" value="C:nucleoid"/>
    <property type="evidence" value="ECO:0007669"/>
    <property type="project" value="TreeGrafter"/>
</dbReference>
<proteinExistence type="inferred from homology"/>
<dbReference type="Gene3D" id="2.40.50.140">
    <property type="entry name" value="Nucleic acid-binding proteins"/>
    <property type="match status" value="1"/>
</dbReference>
<organism evidence="5 6">
    <name type="scientific">Candidatus Ruthenibacterium avium</name>
    <dbReference type="NCBI Taxonomy" id="2838751"/>
    <lineage>
        <taxon>Bacteria</taxon>
        <taxon>Bacillati</taxon>
        <taxon>Bacillota</taxon>
        <taxon>Clostridia</taxon>
        <taxon>Eubacteriales</taxon>
        <taxon>Oscillospiraceae</taxon>
        <taxon>Ruthenibacterium</taxon>
    </lineage>
</organism>
<evidence type="ECO:0000256" key="1">
    <source>
        <dbReference type="ARBA" id="ARBA00023125"/>
    </source>
</evidence>
<sequence length="162" mass="17515">MLNVIALMGRLVADPELRHTPNGIATCTFRIAVDRSFVRQGEERKADFIDIVAWRQSAEFVCKYFRKGNMIAVNGSLQTRNYEDKNGNKRTAYEVVADNIHFAESKSASAGGYAPAGNAGYAPAAAPAQPAMPRPAVPDPVSYSAGSADDFALIDDSEDLPF</sequence>
<dbReference type="CDD" id="cd04496">
    <property type="entry name" value="SSB_OBF"/>
    <property type="match status" value="1"/>
</dbReference>
<evidence type="ECO:0000313" key="6">
    <source>
        <dbReference type="Proteomes" id="UP000824209"/>
    </source>
</evidence>
<dbReference type="GO" id="GO:0003697">
    <property type="term" value="F:single-stranded DNA binding"/>
    <property type="evidence" value="ECO:0007669"/>
    <property type="project" value="UniProtKB-UniRule"/>
</dbReference>
<evidence type="ECO:0000256" key="3">
    <source>
        <dbReference type="RuleBase" id="RU000524"/>
    </source>
</evidence>
<feature type="compositionally biased region" description="Acidic residues" evidence="4">
    <location>
        <begin position="152"/>
        <end position="162"/>
    </location>
</feature>
<dbReference type="SUPFAM" id="SSF50249">
    <property type="entry name" value="Nucleic acid-binding proteins"/>
    <property type="match status" value="1"/>
</dbReference>
<evidence type="ECO:0000256" key="4">
    <source>
        <dbReference type="SAM" id="MobiDB-lite"/>
    </source>
</evidence>
<comment type="caution">
    <text evidence="5">The sequence shown here is derived from an EMBL/GenBank/DDBJ whole genome shotgun (WGS) entry which is preliminary data.</text>
</comment>
<dbReference type="InterPro" id="IPR000424">
    <property type="entry name" value="Primosome_PriB/ssb"/>
</dbReference>
<protein>
    <recommendedName>
        <fullName evidence="2 3">Single-stranded DNA-binding protein</fullName>
        <shortName evidence="2">SSB</shortName>
    </recommendedName>
</protein>
<dbReference type="PANTHER" id="PTHR10302">
    <property type="entry name" value="SINGLE-STRANDED DNA-BINDING PROTEIN"/>
    <property type="match status" value="1"/>
</dbReference>
<dbReference type="InterPro" id="IPR011344">
    <property type="entry name" value="ssDNA-bd"/>
</dbReference>
<comment type="subunit">
    <text evidence="2">Homotetramer.</text>
</comment>
<gene>
    <name evidence="5" type="ORF">H9943_04595</name>
</gene>